<evidence type="ECO:0000256" key="1">
    <source>
        <dbReference type="ARBA" id="ARBA00004141"/>
    </source>
</evidence>
<dbReference type="InterPro" id="IPR049326">
    <property type="entry name" value="Rhodopsin_dom_fungi"/>
</dbReference>
<dbReference type="PANTHER" id="PTHR33048:SF47">
    <property type="entry name" value="INTEGRAL MEMBRANE PROTEIN-RELATED"/>
    <property type="match status" value="1"/>
</dbReference>
<feature type="region of interest" description="Disordered" evidence="6">
    <location>
        <begin position="274"/>
        <end position="360"/>
    </location>
</feature>
<evidence type="ECO:0000259" key="8">
    <source>
        <dbReference type="Pfam" id="PF20684"/>
    </source>
</evidence>
<dbReference type="OrthoDB" id="5329176at2759"/>
<feature type="transmembrane region" description="Helical" evidence="7">
    <location>
        <begin position="48"/>
        <end position="68"/>
    </location>
</feature>
<feature type="transmembrane region" description="Helical" evidence="7">
    <location>
        <begin position="173"/>
        <end position="192"/>
    </location>
</feature>
<accession>A0A8K0RA28</accession>
<dbReference type="GO" id="GO:0016020">
    <property type="term" value="C:membrane"/>
    <property type="evidence" value="ECO:0007669"/>
    <property type="project" value="UniProtKB-SubCell"/>
</dbReference>
<feature type="transmembrane region" description="Helical" evidence="7">
    <location>
        <begin position="238"/>
        <end position="263"/>
    </location>
</feature>
<protein>
    <recommendedName>
        <fullName evidence="8">Rhodopsin domain-containing protein</fullName>
    </recommendedName>
</protein>
<feature type="transmembrane region" description="Helical" evidence="7">
    <location>
        <begin position="204"/>
        <end position="226"/>
    </location>
</feature>
<reference evidence="9" key="1">
    <citation type="journal article" date="2021" name="Nat. Commun.">
        <title>Genetic determinants of endophytism in the Arabidopsis root mycobiome.</title>
        <authorList>
            <person name="Mesny F."/>
            <person name="Miyauchi S."/>
            <person name="Thiergart T."/>
            <person name="Pickel B."/>
            <person name="Atanasova L."/>
            <person name="Karlsson M."/>
            <person name="Huettel B."/>
            <person name="Barry K.W."/>
            <person name="Haridas S."/>
            <person name="Chen C."/>
            <person name="Bauer D."/>
            <person name="Andreopoulos W."/>
            <person name="Pangilinan J."/>
            <person name="LaButti K."/>
            <person name="Riley R."/>
            <person name="Lipzen A."/>
            <person name="Clum A."/>
            <person name="Drula E."/>
            <person name="Henrissat B."/>
            <person name="Kohler A."/>
            <person name="Grigoriev I.V."/>
            <person name="Martin F.M."/>
            <person name="Hacquard S."/>
        </authorList>
    </citation>
    <scope>NUCLEOTIDE SEQUENCE</scope>
    <source>
        <strain evidence="9">MPI-SDFR-AT-0120</strain>
    </source>
</reference>
<comment type="caution">
    <text evidence="9">The sequence shown here is derived from an EMBL/GenBank/DDBJ whole genome shotgun (WGS) entry which is preliminary data.</text>
</comment>
<keyword evidence="3 7" id="KW-1133">Transmembrane helix</keyword>
<comment type="subcellular location">
    <subcellularLocation>
        <location evidence="1">Membrane</location>
        <topology evidence="1">Multi-pass membrane protein</topology>
    </subcellularLocation>
</comment>
<evidence type="ECO:0000256" key="2">
    <source>
        <dbReference type="ARBA" id="ARBA00022692"/>
    </source>
</evidence>
<feature type="transmembrane region" description="Helical" evidence="7">
    <location>
        <begin position="126"/>
        <end position="153"/>
    </location>
</feature>
<dbReference type="PANTHER" id="PTHR33048">
    <property type="entry name" value="PTH11-LIKE INTEGRAL MEMBRANE PROTEIN (AFU_ORTHOLOGUE AFUA_5G11245)"/>
    <property type="match status" value="1"/>
</dbReference>
<keyword evidence="10" id="KW-1185">Reference proteome</keyword>
<evidence type="ECO:0000313" key="9">
    <source>
        <dbReference type="EMBL" id="KAH7090423.1"/>
    </source>
</evidence>
<evidence type="ECO:0000256" key="6">
    <source>
        <dbReference type="SAM" id="MobiDB-lite"/>
    </source>
</evidence>
<feature type="transmembrane region" description="Helical" evidence="7">
    <location>
        <begin position="80"/>
        <end position="105"/>
    </location>
</feature>
<dbReference type="InterPro" id="IPR052337">
    <property type="entry name" value="SAT4-like"/>
</dbReference>
<gene>
    <name evidence="9" type="ORF">FB567DRAFT_290916</name>
</gene>
<name>A0A8K0RA28_9PLEO</name>
<dbReference type="Proteomes" id="UP000813461">
    <property type="component" value="Unassembled WGS sequence"/>
</dbReference>
<sequence>MNYVIFPTHADVRLHMAINIAIGCIVFLTVAARLFARKYLGTGIGLDDILIVCALPFCYALLGIQGAFSRLGSGHNITEVMVNVPIILPLTFAFQLLYLVGLGLIKSSILCFYTRIFVSIRTLFAVKCMFGVVAVWAVSHALTVIFICSPVSFQWDLTIQGGKCGDQIKLFQSIITTNIITDVMIMVLPIYTVWHLKMRKTEKVAVIACFLIGILCIIAAILRMIYVSTVDIRGDLTGTMPITVFLAAFEPNLAVLCASIPMLRPCYTRYRQRKASKRSANSSSGASGEGKDSNGSSGRKQRKNEVELDTIQMLEHDVEYRPGTQTGSVHTNEEAGDESRHAPTESMPEMKKTKWTMLRP</sequence>
<dbReference type="AlphaFoldDB" id="A0A8K0RA28"/>
<evidence type="ECO:0000313" key="10">
    <source>
        <dbReference type="Proteomes" id="UP000813461"/>
    </source>
</evidence>
<keyword evidence="4 7" id="KW-0472">Membrane</keyword>
<dbReference type="EMBL" id="JAGMVJ010000005">
    <property type="protein sequence ID" value="KAH7090423.1"/>
    <property type="molecule type" value="Genomic_DNA"/>
</dbReference>
<comment type="similarity">
    <text evidence="5">Belongs to the SAT4 family.</text>
</comment>
<evidence type="ECO:0000256" key="4">
    <source>
        <dbReference type="ARBA" id="ARBA00023136"/>
    </source>
</evidence>
<feature type="domain" description="Rhodopsin" evidence="8">
    <location>
        <begin position="32"/>
        <end position="268"/>
    </location>
</feature>
<evidence type="ECO:0000256" key="7">
    <source>
        <dbReference type="SAM" id="Phobius"/>
    </source>
</evidence>
<evidence type="ECO:0000256" key="3">
    <source>
        <dbReference type="ARBA" id="ARBA00022989"/>
    </source>
</evidence>
<feature type="compositionally biased region" description="Basic and acidic residues" evidence="6">
    <location>
        <begin position="331"/>
        <end position="352"/>
    </location>
</feature>
<keyword evidence="2 7" id="KW-0812">Transmembrane</keyword>
<organism evidence="9 10">
    <name type="scientific">Paraphoma chrysanthemicola</name>
    <dbReference type="NCBI Taxonomy" id="798071"/>
    <lineage>
        <taxon>Eukaryota</taxon>
        <taxon>Fungi</taxon>
        <taxon>Dikarya</taxon>
        <taxon>Ascomycota</taxon>
        <taxon>Pezizomycotina</taxon>
        <taxon>Dothideomycetes</taxon>
        <taxon>Pleosporomycetidae</taxon>
        <taxon>Pleosporales</taxon>
        <taxon>Pleosporineae</taxon>
        <taxon>Phaeosphaeriaceae</taxon>
        <taxon>Paraphoma</taxon>
    </lineage>
</organism>
<evidence type="ECO:0000256" key="5">
    <source>
        <dbReference type="ARBA" id="ARBA00038359"/>
    </source>
</evidence>
<proteinExistence type="inferred from homology"/>
<dbReference type="Pfam" id="PF20684">
    <property type="entry name" value="Fung_rhodopsin"/>
    <property type="match status" value="1"/>
</dbReference>
<feature type="transmembrane region" description="Helical" evidence="7">
    <location>
        <begin position="16"/>
        <end position="36"/>
    </location>
</feature>